<sequence>MPPETGETSKVAERRYCGLGNHLLKTPNTTIKDSNMRHFALNINPELRRDTPLCMDCYKTLGKIYRFKLKHAIQHRQKQQAESISDVSSSQRQDLLTSSSEVTSMTSSTIINRLATATATAAKPPTPVPVRTPSPSSDSDDNMPTTSAAAAGKRKRSHPMPEAQPVAQASHRYSVSDDDDANSDLSLNAVNGTRLPHIQPIPKRRQVVHLNKTAMDIYLAGTTGG</sequence>
<dbReference type="OMA" id="KDVMDIY"/>
<dbReference type="EMBL" id="CH479188">
    <property type="protein sequence ID" value="EDW40456.1"/>
    <property type="molecule type" value="Genomic_DNA"/>
</dbReference>
<dbReference type="KEGG" id="dpe:6595823"/>
<evidence type="ECO:0000256" key="1">
    <source>
        <dbReference type="SAM" id="MobiDB-lite"/>
    </source>
</evidence>
<feature type="compositionally biased region" description="Low complexity" evidence="1">
    <location>
        <begin position="133"/>
        <end position="147"/>
    </location>
</feature>
<dbReference type="AlphaFoldDB" id="B4GRS1"/>
<dbReference type="STRING" id="7234.B4GRS1"/>
<dbReference type="OrthoDB" id="8031641at2759"/>
<dbReference type="PhylomeDB" id="B4GRS1"/>
<evidence type="ECO:0000313" key="2">
    <source>
        <dbReference type="EMBL" id="EDW40456.1"/>
    </source>
</evidence>
<feature type="region of interest" description="Disordered" evidence="1">
    <location>
        <begin position="117"/>
        <end position="183"/>
    </location>
</feature>
<feature type="region of interest" description="Disordered" evidence="1">
    <location>
        <begin position="80"/>
        <end position="103"/>
    </location>
</feature>
<dbReference type="Proteomes" id="UP000008744">
    <property type="component" value="Unassembled WGS sequence"/>
</dbReference>
<dbReference type="HOGENOM" id="CLU_1373523_0_0_1"/>
<keyword evidence="3" id="KW-1185">Reference proteome</keyword>
<proteinExistence type="predicted"/>
<evidence type="ECO:0000313" key="3">
    <source>
        <dbReference type="Proteomes" id="UP000008744"/>
    </source>
</evidence>
<feature type="compositionally biased region" description="Polar residues" evidence="1">
    <location>
        <begin position="80"/>
        <end position="96"/>
    </location>
</feature>
<accession>B4GRS1</accession>
<gene>
    <name evidence="2" type="primary">Dper\GL24882</name>
    <name evidence="2" type="ORF">Dper_GL24882</name>
</gene>
<name>B4GRS1_DROPE</name>
<reference evidence="2 3" key="1">
    <citation type="journal article" date="2007" name="Nature">
        <title>Evolution of genes and genomes on the Drosophila phylogeny.</title>
        <authorList>
            <consortium name="Drosophila 12 Genomes Consortium"/>
            <person name="Clark A.G."/>
            <person name="Eisen M.B."/>
            <person name="Smith D.R."/>
            <person name="Bergman C.M."/>
            <person name="Oliver B."/>
            <person name="Markow T.A."/>
            <person name="Kaufman T.C."/>
            <person name="Kellis M."/>
            <person name="Gelbart W."/>
            <person name="Iyer V.N."/>
            <person name="Pollard D.A."/>
            <person name="Sackton T.B."/>
            <person name="Larracuente A.M."/>
            <person name="Singh N.D."/>
            <person name="Abad J.P."/>
            <person name="Abt D.N."/>
            <person name="Adryan B."/>
            <person name="Aguade M."/>
            <person name="Akashi H."/>
            <person name="Anderson W.W."/>
            <person name="Aquadro C.F."/>
            <person name="Ardell D.H."/>
            <person name="Arguello R."/>
            <person name="Artieri C.G."/>
            <person name="Barbash D.A."/>
            <person name="Barker D."/>
            <person name="Barsanti P."/>
            <person name="Batterham P."/>
            <person name="Batzoglou S."/>
            <person name="Begun D."/>
            <person name="Bhutkar A."/>
            <person name="Blanco E."/>
            <person name="Bosak S.A."/>
            <person name="Bradley R.K."/>
            <person name="Brand A.D."/>
            <person name="Brent M.R."/>
            <person name="Brooks A.N."/>
            <person name="Brown R.H."/>
            <person name="Butlin R.K."/>
            <person name="Caggese C."/>
            <person name="Calvi B.R."/>
            <person name="Bernardo de Carvalho A."/>
            <person name="Caspi A."/>
            <person name="Castrezana S."/>
            <person name="Celniker S.E."/>
            <person name="Chang J.L."/>
            <person name="Chapple C."/>
            <person name="Chatterji S."/>
            <person name="Chinwalla A."/>
            <person name="Civetta A."/>
            <person name="Clifton S.W."/>
            <person name="Comeron J.M."/>
            <person name="Costello J.C."/>
            <person name="Coyne J.A."/>
            <person name="Daub J."/>
            <person name="David R.G."/>
            <person name="Delcher A.L."/>
            <person name="Delehaunty K."/>
            <person name="Do C.B."/>
            <person name="Ebling H."/>
            <person name="Edwards K."/>
            <person name="Eickbush T."/>
            <person name="Evans J.D."/>
            <person name="Filipski A."/>
            <person name="Findeiss S."/>
            <person name="Freyhult E."/>
            <person name="Fulton L."/>
            <person name="Fulton R."/>
            <person name="Garcia A.C."/>
            <person name="Gardiner A."/>
            <person name="Garfield D.A."/>
            <person name="Garvin B.E."/>
            <person name="Gibson G."/>
            <person name="Gilbert D."/>
            <person name="Gnerre S."/>
            <person name="Godfrey J."/>
            <person name="Good R."/>
            <person name="Gotea V."/>
            <person name="Gravely B."/>
            <person name="Greenberg A.J."/>
            <person name="Griffiths-Jones S."/>
            <person name="Gross S."/>
            <person name="Guigo R."/>
            <person name="Gustafson E.A."/>
            <person name="Haerty W."/>
            <person name="Hahn M.W."/>
            <person name="Halligan D.L."/>
            <person name="Halpern A.L."/>
            <person name="Halter G.M."/>
            <person name="Han M.V."/>
            <person name="Heger A."/>
            <person name="Hillier L."/>
            <person name="Hinrichs A.S."/>
            <person name="Holmes I."/>
            <person name="Hoskins R.A."/>
            <person name="Hubisz M.J."/>
            <person name="Hultmark D."/>
            <person name="Huntley M.A."/>
            <person name="Jaffe D.B."/>
            <person name="Jagadeeshan S."/>
            <person name="Jeck W.R."/>
            <person name="Johnson J."/>
            <person name="Jones C.D."/>
            <person name="Jordan W.C."/>
            <person name="Karpen G.H."/>
            <person name="Kataoka E."/>
            <person name="Keightley P.D."/>
            <person name="Kheradpour P."/>
            <person name="Kirkness E.F."/>
            <person name="Koerich L.B."/>
            <person name="Kristiansen K."/>
            <person name="Kudrna D."/>
            <person name="Kulathinal R.J."/>
            <person name="Kumar S."/>
            <person name="Kwok R."/>
            <person name="Lander E."/>
            <person name="Langley C.H."/>
            <person name="Lapoint R."/>
            <person name="Lazzaro B.P."/>
            <person name="Lee S.J."/>
            <person name="Levesque L."/>
            <person name="Li R."/>
            <person name="Lin C.F."/>
            <person name="Lin M.F."/>
            <person name="Lindblad-Toh K."/>
            <person name="Llopart A."/>
            <person name="Long M."/>
            <person name="Low L."/>
            <person name="Lozovsky E."/>
            <person name="Lu J."/>
            <person name="Luo M."/>
            <person name="Machado C.A."/>
            <person name="Makalowski W."/>
            <person name="Marzo M."/>
            <person name="Matsuda M."/>
            <person name="Matzkin L."/>
            <person name="McAllister B."/>
            <person name="McBride C.S."/>
            <person name="McKernan B."/>
            <person name="McKernan K."/>
            <person name="Mendez-Lago M."/>
            <person name="Minx P."/>
            <person name="Mollenhauer M.U."/>
            <person name="Montooth K."/>
            <person name="Mount S.M."/>
            <person name="Mu X."/>
            <person name="Myers E."/>
            <person name="Negre B."/>
            <person name="Newfeld S."/>
            <person name="Nielsen R."/>
            <person name="Noor M.A."/>
            <person name="O'Grady P."/>
            <person name="Pachter L."/>
            <person name="Papaceit M."/>
            <person name="Parisi M.J."/>
            <person name="Parisi M."/>
            <person name="Parts L."/>
            <person name="Pedersen J.S."/>
            <person name="Pesole G."/>
            <person name="Phillippy A.M."/>
            <person name="Ponting C.P."/>
            <person name="Pop M."/>
            <person name="Porcelli D."/>
            <person name="Powell J.R."/>
            <person name="Prohaska S."/>
            <person name="Pruitt K."/>
            <person name="Puig M."/>
            <person name="Quesneville H."/>
            <person name="Ram K.R."/>
            <person name="Rand D."/>
            <person name="Rasmussen M.D."/>
            <person name="Reed L.K."/>
            <person name="Reenan R."/>
            <person name="Reily A."/>
            <person name="Remington K.A."/>
            <person name="Rieger T.T."/>
            <person name="Ritchie M.G."/>
            <person name="Robin C."/>
            <person name="Rogers Y.H."/>
            <person name="Rohde C."/>
            <person name="Rozas J."/>
            <person name="Rubenfield M.J."/>
            <person name="Ruiz A."/>
            <person name="Russo S."/>
            <person name="Salzberg S.L."/>
            <person name="Sanchez-Gracia A."/>
            <person name="Saranga D.J."/>
            <person name="Sato H."/>
            <person name="Schaeffer S.W."/>
            <person name="Schatz M.C."/>
            <person name="Schlenke T."/>
            <person name="Schwartz R."/>
            <person name="Segarra C."/>
            <person name="Singh R.S."/>
            <person name="Sirot L."/>
            <person name="Sirota M."/>
            <person name="Sisneros N.B."/>
            <person name="Smith C.D."/>
            <person name="Smith T.F."/>
            <person name="Spieth J."/>
            <person name="Stage D.E."/>
            <person name="Stark A."/>
            <person name="Stephan W."/>
            <person name="Strausberg R.L."/>
            <person name="Strempel S."/>
            <person name="Sturgill D."/>
            <person name="Sutton G."/>
            <person name="Sutton G.G."/>
            <person name="Tao W."/>
            <person name="Teichmann S."/>
            <person name="Tobari Y.N."/>
            <person name="Tomimura Y."/>
            <person name="Tsolas J.M."/>
            <person name="Valente V.L."/>
            <person name="Venter E."/>
            <person name="Venter J.C."/>
            <person name="Vicario S."/>
            <person name="Vieira F.G."/>
            <person name="Vilella A.J."/>
            <person name="Villasante A."/>
            <person name="Walenz B."/>
            <person name="Wang J."/>
            <person name="Wasserman M."/>
            <person name="Watts T."/>
            <person name="Wilson D."/>
            <person name="Wilson R.K."/>
            <person name="Wing R.A."/>
            <person name="Wolfner M.F."/>
            <person name="Wong A."/>
            <person name="Wong G.K."/>
            <person name="Wu C.I."/>
            <person name="Wu G."/>
            <person name="Yamamoto D."/>
            <person name="Yang H.P."/>
            <person name="Yang S.P."/>
            <person name="Yorke J.A."/>
            <person name="Yoshida K."/>
            <person name="Zdobnov E."/>
            <person name="Zhang P."/>
            <person name="Zhang Y."/>
            <person name="Zimin A.V."/>
            <person name="Baldwin J."/>
            <person name="Abdouelleil A."/>
            <person name="Abdulkadir J."/>
            <person name="Abebe A."/>
            <person name="Abera B."/>
            <person name="Abreu J."/>
            <person name="Acer S.C."/>
            <person name="Aftuck L."/>
            <person name="Alexander A."/>
            <person name="An P."/>
            <person name="Anderson E."/>
            <person name="Anderson S."/>
            <person name="Arachi H."/>
            <person name="Azer M."/>
            <person name="Bachantsang P."/>
            <person name="Barry A."/>
            <person name="Bayul T."/>
            <person name="Berlin A."/>
            <person name="Bessette D."/>
            <person name="Bloom T."/>
            <person name="Blye J."/>
            <person name="Boguslavskiy L."/>
            <person name="Bonnet C."/>
            <person name="Boukhgalter B."/>
            <person name="Bourzgui I."/>
            <person name="Brown A."/>
            <person name="Cahill P."/>
            <person name="Channer S."/>
            <person name="Cheshatsang Y."/>
            <person name="Chuda L."/>
            <person name="Citroen M."/>
            <person name="Collymore A."/>
            <person name="Cooke P."/>
            <person name="Costello M."/>
            <person name="D'Aco K."/>
            <person name="Daza R."/>
            <person name="De Haan G."/>
            <person name="DeGray S."/>
            <person name="DeMaso C."/>
            <person name="Dhargay N."/>
            <person name="Dooley K."/>
            <person name="Dooley E."/>
            <person name="Doricent M."/>
            <person name="Dorje P."/>
            <person name="Dorjee K."/>
            <person name="Dupes A."/>
            <person name="Elong R."/>
            <person name="Falk J."/>
            <person name="Farina A."/>
            <person name="Faro S."/>
            <person name="Ferguson D."/>
            <person name="Fisher S."/>
            <person name="Foley C.D."/>
            <person name="Franke A."/>
            <person name="Friedrich D."/>
            <person name="Gadbois L."/>
            <person name="Gearin G."/>
            <person name="Gearin C.R."/>
            <person name="Giannoukos G."/>
            <person name="Goode T."/>
            <person name="Graham J."/>
            <person name="Grandbois E."/>
            <person name="Grewal S."/>
            <person name="Gyaltsen K."/>
            <person name="Hafez N."/>
            <person name="Hagos B."/>
            <person name="Hall J."/>
            <person name="Henson C."/>
            <person name="Hollinger A."/>
            <person name="Honan T."/>
            <person name="Huard M.D."/>
            <person name="Hughes L."/>
            <person name="Hurhula B."/>
            <person name="Husby M.E."/>
            <person name="Kamat A."/>
            <person name="Kanga B."/>
            <person name="Kashin S."/>
            <person name="Khazanovich D."/>
            <person name="Kisner P."/>
            <person name="Lance K."/>
            <person name="Lara M."/>
            <person name="Lee W."/>
            <person name="Lennon N."/>
            <person name="Letendre F."/>
            <person name="LeVine R."/>
            <person name="Lipovsky A."/>
            <person name="Liu X."/>
            <person name="Liu J."/>
            <person name="Liu S."/>
            <person name="Lokyitsang T."/>
            <person name="Lokyitsang Y."/>
            <person name="Lubonja R."/>
            <person name="Lui A."/>
            <person name="MacDonald P."/>
            <person name="Magnisalis V."/>
            <person name="Maru K."/>
            <person name="Matthews C."/>
            <person name="McCusker W."/>
            <person name="McDonough S."/>
            <person name="Mehta T."/>
            <person name="Meldrim J."/>
            <person name="Meneus L."/>
            <person name="Mihai O."/>
            <person name="Mihalev A."/>
            <person name="Mihova T."/>
            <person name="Mittelman R."/>
            <person name="Mlenga V."/>
            <person name="Montmayeur A."/>
            <person name="Mulrain L."/>
            <person name="Navidi A."/>
            <person name="Naylor J."/>
            <person name="Negash T."/>
            <person name="Nguyen T."/>
            <person name="Nguyen N."/>
            <person name="Nicol R."/>
            <person name="Norbu C."/>
            <person name="Norbu N."/>
            <person name="Novod N."/>
            <person name="O'Neill B."/>
            <person name="Osman S."/>
            <person name="Markiewicz E."/>
            <person name="Oyono O.L."/>
            <person name="Patti C."/>
            <person name="Phunkhang P."/>
            <person name="Pierre F."/>
            <person name="Priest M."/>
            <person name="Raghuraman S."/>
            <person name="Rege F."/>
            <person name="Reyes R."/>
            <person name="Rise C."/>
            <person name="Rogov P."/>
            <person name="Ross K."/>
            <person name="Ryan E."/>
            <person name="Settipalli S."/>
            <person name="Shea T."/>
            <person name="Sherpa N."/>
            <person name="Shi L."/>
            <person name="Shih D."/>
            <person name="Sparrow T."/>
            <person name="Spaulding J."/>
            <person name="Stalker J."/>
            <person name="Stange-Thomann N."/>
            <person name="Stavropoulos S."/>
            <person name="Stone C."/>
            <person name="Strader C."/>
            <person name="Tesfaye S."/>
            <person name="Thomson T."/>
            <person name="Thoulutsang Y."/>
            <person name="Thoulutsang D."/>
            <person name="Topham K."/>
            <person name="Topping I."/>
            <person name="Tsamla T."/>
            <person name="Vassiliev H."/>
            <person name="Vo A."/>
            <person name="Wangchuk T."/>
            <person name="Wangdi T."/>
            <person name="Weiand M."/>
            <person name="Wilkinson J."/>
            <person name="Wilson A."/>
            <person name="Yadav S."/>
            <person name="Young G."/>
            <person name="Yu Q."/>
            <person name="Zembek L."/>
            <person name="Zhong D."/>
            <person name="Zimmer A."/>
            <person name="Zwirko Z."/>
            <person name="Jaffe D.B."/>
            <person name="Alvarez P."/>
            <person name="Brockman W."/>
            <person name="Butler J."/>
            <person name="Chin C."/>
            <person name="Gnerre S."/>
            <person name="Grabherr M."/>
            <person name="Kleber M."/>
            <person name="Mauceli E."/>
            <person name="MacCallum I."/>
        </authorList>
    </citation>
    <scope>NUCLEOTIDE SEQUENCE [LARGE SCALE GENOMIC DNA]</scope>
    <source>
        <strain evidence="3">MSH-3 / Tucson 14011-0111.49</strain>
    </source>
</reference>
<organism evidence="3">
    <name type="scientific">Drosophila persimilis</name>
    <name type="common">Fruit fly</name>
    <dbReference type="NCBI Taxonomy" id="7234"/>
    <lineage>
        <taxon>Eukaryota</taxon>
        <taxon>Metazoa</taxon>
        <taxon>Ecdysozoa</taxon>
        <taxon>Arthropoda</taxon>
        <taxon>Hexapoda</taxon>
        <taxon>Insecta</taxon>
        <taxon>Pterygota</taxon>
        <taxon>Neoptera</taxon>
        <taxon>Endopterygota</taxon>
        <taxon>Diptera</taxon>
        <taxon>Brachycera</taxon>
        <taxon>Muscomorpha</taxon>
        <taxon>Ephydroidea</taxon>
        <taxon>Drosophilidae</taxon>
        <taxon>Drosophila</taxon>
        <taxon>Sophophora</taxon>
    </lineage>
</organism>
<protein>
    <submittedName>
        <fullName evidence="2">GL24882</fullName>
    </submittedName>
</protein>
<dbReference type="eggNOG" id="ENOG502T91A">
    <property type="taxonomic scope" value="Eukaryota"/>
</dbReference>